<dbReference type="EMBL" id="JABBXH010000001">
    <property type="protein sequence ID" value="NMP30323.1"/>
    <property type="molecule type" value="Genomic_DNA"/>
</dbReference>
<dbReference type="InterPro" id="IPR000183">
    <property type="entry name" value="Orn/DAP/Arg_de-COase"/>
</dbReference>
<organism evidence="8 9">
    <name type="scientific">Thalassotalea algicola</name>
    <dbReference type="NCBI Taxonomy" id="2716224"/>
    <lineage>
        <taxon>Bacteria</taxon>
        <taxon>Pseudomonadati</taxon>
        <taxon>Pseudomonadota</taxon>
        <taxon>Gammaproteobacteria</taxon>
        <taxon>Alteromonadales</taxon>
        <taxon>Colwelliaceae</taxon>
        <taxon>Thalassotalea</taxon>
    </lineage>
</organism>
<keyword evidence="9" id="KW-1185">Reference proteome</keyword>
<comment type="similarity">
    <text evidence="5">Belongs to the Orn/Lys/Arg decarboxylase class-II family.</text>
</comment>
<evidence type="ECO:0000256" key="2">
    <source>
        <dbReference type="ARBA" id="ARBA00022898"/>
    </source>
</evidence>
<dbReference type="RefSeq" id="WP_169073644.1">
    <property type="nucleotide sequence ID" value="NZ_JABBXH010000001.1"/>
</dbReference>
<keyword evidence="2 4" id="KW-0663">Pyridoxal phosphate</keyword>
<dbReference type="GO" id="GO:0008836">
    <property type="term" value="F:diaminopimelate decarboxylase activity"/>
    <property type="evidence" value="ECO:0007669"/>
    <property type="project" value="TreeGrafter"/>
</dbReference>
<evidence type="ECO:0000313" key="8">
    <source>
        <dbReference type="EMBL" id="NMP30323.1"/>
    </source>
</evidence>
<comment type="cofactor">
    <cofactor evidence="1 4">
        <name>pyridoxal 5'-phosphate</name>
        <dbReference type="ChEBI" id="CHEBI:597326"/>
    </cofactor>
</comment>
<dbReference type="InterPro" id="IPR022653">
    <property type="entry name" value="De-COase2_pyr-phos_BS"/>
</dbReference>
<proteinExistence type="inferred from homology"/>
<accession>A0A7Y0L9Y2</accession>
<dbReference type="PRINTS" id="PR01182">
    <property type="entry name" value="ORNDCRBXLASE"/>
</dbReference>
<feature type="domain" description="Orn/DAP/Arg decarboxylase 2 C-terminal" evidence="6">
    <location>
        <begin position="28"/>
        <end position="363"/>
    </location>
</feature>
<evidence type="ECO:0000259" key="6">
    <source>
        <dbReference type="Pfam" id="PF00278"/>
    </source>
</evidence>
<dbReference type="AlphaFoldDB" id="A0A7Y0L9Y2"/>
<sequence length="404" mass="44832">MTFRPPSNNLKQRLMSHQGGESEQGYFVYDLEHLAEHLTKLQQQDVVKLWYAVKANPLSKIIQTIAQQGINFDVASRGELAQVISQGIDSKRVLNTGPAKSKTQISDFLRQGVNTFVLESINQLTWLEEAAKEQGKRPDALLRVQLSWPDGEKNPLGGNSLTPFGLGTQEWSSITANQFPSVNFCGLHIFQWGNMLCNNKMFELWSQMVPPLAALAKQVGFDLHVLDLGGGLGVDYEGTGNQIDWQTAMADLAKIKAEAGVQELWLELGRYAVAECGYYVTKVVDRKTNFGEQQLILSAGINHLLRPAITDQPFPAALLRNSSADTCDFYLHGPLCTSMDSLGNLPLPNDVDVGDQVIFSFAGAYGFTESMPLFLCHEIAAEYVYRNNELIEVRAAQPASWYLQ</sequence>
<dbReference type="InterPro" id="IPR022643">
    <property type="entry name" value="De-COase2_C"/>
</dbReference>
<dbReference type="InterPro" id="IPR029066">
    <property type="entry name" value="PLP-binding_barrel"/>
</dbReference>
<evidence type="ECO:0000313" key="9">
    <source>
        <dbReference type="Proteomes" id="UP000568664"/>
    </source>
</evidence>
<dbReference type="CDD" id="cd06810">
    <property type="entry name" value="PLPDE_III_ODC_DapDC_like"/>
    <property type="match status" value="1"/>
</dbReference>
<gene>
    <name evidence="8" type="ORF">HII17_02010</name>
</gene>
<dbReference type="PROSITE" id="PS00879">
    <property type="entry name" value="ODR_DC_2_2"/>
    <property type="match status" value="1"/>
</dbReference>
<evidence type="ECO:0000256" key="3">
    <source>
        <dbReference type="ARBA" id="ARBA00023239"/>
    </source>
</evidence>
<dbReference type="InterPro" id="IPR009006">
    <property type="entry name" value="Ala_racemase/Decarboxylase_C"/>
</dbReference>
<dbReference type="PANTHER" id="PTHR43727">
    <property type="entry name" value="DIAMINOPIMELATE DECARBOXYLASE"/>
    <property type="match status" value="1"/>
</dbReference>
<dbReference type="PANTHER" id="PTHR43727:SF2">
    <property type="entry name" value="GROUP IV DECARBOXYLASE"/>
    <property type="match status" value="1"/>
</dbReference>
<dbReference type="SUPFAM" id="SSF51419">
    <property type="entry name" value="PLP-binding barrel"/>
    <property type="match status" value="1"/>
</dbReference>
<dbReference type="Pfam" id="PF02784">
    <property type="entry name" value="Orn_Arg_deC_N"/>
    <property type="match status" value="1"/>
</dbReference>
<dbReference type="GO" id="GO:0006596">
    <property type="term" value="P:polyamine biosynthetic process"/>
    <property type="evidence" value="ECO:0007669"/>
    <property type="project" value="InterPro"/>
</dbReference>
<protein>
    <submittedName>
        <fullName evidence="8">PLP-dependent decarboxylase</fullName>
    </submittedName>
</protein>
<evidence type="ECO:0000256" key="1">
    <source>
        <dbReference type="ARBA" id="ARBA00001933"/>
    </source>
</evidence>
<evidence type="ECO:0000259" key="7">
    <source>
        <dbReference type="Pfam" id="PF02784"/>
    </source>
</evidence>
<dbReference type="PROSITE" id="PS00878">
    <property type="entry name" value="ODR_DC_2_1"/>
    <property type="match status" value="1"/>
</dbReference>
<dbReference type="InterPro" id="IPR002433">
    <property type="entry name" value="Orn_de-COase"/>
</dbReference>
<keyword evidence="3" id="KW-0456">Lyase</keyword>
<dbReference type="Gene3D" id="2.40.37.10">
    <property type="entry name" value="Lyase, Ornithine Decarboxylase, Chain A, domain 1"/>
    <property type="match status" value="1"/>
</dbReference>
<feature type="modified residue" description="N6-(pyridoxal phosphate)lysine" evidence="4">
    <location>
        <position position="54"/>
    </location>
</feature>
<name>A0A7Y0L9Y2_9GAMM</name>
<evidence type="ECO:0000256" key="4">
    <source>
        <dbReference type="PIRSR" id="PIRSR600183-50"/>
    </source>
</evidence>
<feature type="active site" description="Proton donor" evidence="4">
    <location>
        <position position="336"/>
    </location>
</feature>
<dbReference type="InterPro" id="IPR022644">
    <property type="entry name" value="De-COase2_N"/>
</dbReference>
<dbReference type="SUPFAM" id="SSF50621">
    <property type="entry name" value="Alanine racemase C-terminal domain-like"/>
    <property type="match status" value="1"/>
</dbReference>
<dbReference type="GO" id="GO:0009089">
    <property type="term" value="P:lysine biosynthetic process via diaminopimelate"/>
    <property type="evidence" value="ECO:0007669"/>
    <property type="project" value="TreeGrafter"/>
</dbReference>
<evidence type="ECO:0000256" key="5">
    <source>
        <dbReference type="RuleBase" id="RU003737"/>
    </source>
</evidence>
<dbReference type="Proteomes" id="UP000568664">
    <property type="component" value="Unassembled WGS sequence"/>
</dbReference>
<dbReference type="Pfam" id="PF00278">
    <property type="entry name" value="Orn_DAP_Arg_deC"/>
    <property type="match status" value="1"/>
</dbReference>
<dbReference type="Gene3D" id="3.20.20.10">
    <property type="entry name" value="Alanine racemase"/>
    <property type="match status" value="1"/>
</dbReference>
<feature type="domain" description="Orn/DAP/Arg decarboxylase 2 N-terminal" evidence="7">
    <location>
        <begin position="42"/>
        <end position="274"/>
    </location>
</feature>
<dbReference type="InterPro" id="IPR022657">
    <property type="entry name" value="De-COase2_CS"/>
</dbReference>
<dbReference type="PRINTS" id="PR01179">
    <property type="entry name" value="ODADCRBXLASE"/>
</dbReference>
<comment type="caution">
    <text evidence="8">The sequence shown here is derived from an EMBL/GenBank/DDBJ whole genome shotgun (WGS) entry which is preliminary data.</text>
</comment>
<reference evidence="8 9" key="1">
    <citation type="submission" date="2020-04" db="EMBL/GenBank/DDBJ databases">
        <title>Thalassotalea sp. M1531, isolated from the surface of marine red alga.</title>
        <authorList>
            <person name="Pang L."/>
            <person name="Lu D.-C."/>
        </authorList>
    </citation>
    <scope>NUCLEOTIDE SEQUENCE [LARGE SCALE GENOMIC DNA]</scope>
    <source>
        <strain evidence="8 9">M1531</strain>
    </source>
</reference>